<sequence length="71" mass="8201">MNTKELLLQEIEQVPEAILDEVLDFLRFLKTKNEREKLEMQTDLEDARAALKEAREQGTTSLADLKQELGL</sequence>
<evidence type="ECO:0000313" key="3">
    <source>
        <dbReference type="EMBL" id="RUT02914.1"/>
    </source>
</evidence>
<organism evidence="3 4">
    <name type="scientific">Chroococcidiopsis cubana SAG 39.79</name>
    <dbReference type="NCBI Taxonomy" id="388085"/>
    <lineage>
        <taxon>Bacteria</taxon>
        <taxon>Bacillati</taxon>
        <taxon>Cyanobacteriota</taxon>
        <taxon>Cyanophyceae</taxon>
        <taxon>Chroococcidiopsidales</taxon>
        <taxon>Chroococcidiopsidaceae</taxon>
        <taxon>Chroococcidiopsis</taxon>
    </lineage>
</organism>
<dbReference type="Proteomes" id="UP000282574">
    <property type="component" value="Unassembled WGS sequence"/>
</dbReference>
<keyword evidence="1" id="KW-0175">Coiled coil</keyword>
<reference evidence="3 4" key="1">
    <citation type="journal article" date="2019" name="Genome Biol. Evol.">
        <title>Day and night: Metabolic profiles and evolutionary relationships of six axenic non-marine cyanobacteria.</title>
        <authorList>
            <person name="Will S.E."/>
            <person name="Henke P."/>
            <person name="Boedeker C."/>
            <person name="Huang S."/>
            <person name="Brinkmann H."/>
            <person name="Rohde M."/>
            <person name="Jarek M."/>
            <person name="Friedl T."/>
            <person name="Seufert S."/>
            <person name="Schumacher M."/>
            <person name="Overmann J."/>
            <person name="Neumann-Schaal M."/>
            <person name="Petersen J."/>
        </authorList>
    </citation>
    <scope>NUCLEOTIDE SEQUENCE [LARGE SCALE GENOMIC DNA]</scope>
    <source>
        <strain evidence="3 4">SAG 39.79</strain>
    </source>
</reference>
<dbReference type="EMBL" id="RSCK01000105">
    <property type="protein sequence ID" value="RUT02914.1"/>
    <property type="molecule type" value="Genomic_DNA"/>
</dbReference>
<accession>A0AB37UBH3</accession>
<dbReference type="RefSeq" id="WP_106169030.1">
    <property type="nucleotide sequence ID" value="NZ_JAVKZF010000001.1"/>
</dbReference>
<feature type="coiled-coil region" evidence="1">
    <location>
        <begin position="37"/>
        <end position="68"/>
    </location>
</feature>
<evidence type="ECO:0000259" key="2">
    <source>
        <dbReference type="Pfam" id="PF10047"/>
    </source>
</evidence>
<name>A0AB37UBH3_9CYAN</name>
<evidence type="ECO:0000313" key="4">
    <source>
        <dbReference type="Proteomes" id="UP000282574"/>
    </source>
</evidence>
<comment type="caution">
    <text evidence="3">The sequence shown here is derived from an EMBL/GenBank/DDBJ whole genome shotgun (WGS) entry which is preliminary data.</text>
</comment>
<proteinExistence type="predicted"/>
<keyword evidence="4" id="KW-1185">Reference proteome</keyword>
<evidence type="ECO:0000256" key="1">
    <source>
        <dbReference type="SAM" id="Coils"/>
    </source>
</evidence>
<dbReference type="InterPro" id="IPR018739">
    <property type="entry name" value="DUF2281"/>
</dbReference>
<protein>
    <recommendedName>
        <fullName evidence="2">DUF2281 domain-containing protein</fullName>
    </recommendedName>
</protein>
<dbReference type="AlphaFoldDB" id="A0AB37UBH3"/>
<dbReference type="Pfam" id="PF10047">
    <property type="entry name" value="DUF2281"/>
    <property type="match status" value="1"/>
</dbReference>
<feature type="domain" description="DUF2281" evidence="2">
    <location>
        <begin position="7"/>
        <end position="46"/>
    </location>
</feature>
<gene>
    <name evidence="3" type="ORF">DSM107010_61810</name>
</gene>